<accession>A0A9D2L6H7</accession>
<dbReference type="InterPro" id="IPR036388">
    <property type="entry name" value="WH-like_DNA-bd_sf"/>
</dbReference>
<evidence type="ECO:0000256" key="9">
    <source>
        <dbReference type="PROSITE-ProRule" id="PRU01091"/>
    </source>
</evidence>
<evidence type="ECO:0000256" key="4">
    <source>
        <dbReference type="ARBA" id="ARBA00023015"/>
    </source>
</evidence>
<proteinExistence type="predicted"/>
<feature type="DNA-binding region" description="OmpR/PhoB-type" evidence="9">
    <location>
        <begin position="133"/>
        <end position="232"/>
    </location>
</feature>
<keyword evidence="2 8" id="KW-0597">Phosphoprotein</keyword>
<dbReference type="Pfam" id="PF00072">
    <property type="entry name" value="Response_reg"/>
    <property type="match status" value="1"/>
</dbReference>
<evidence type="ECO:0000256" key="5">
    <source>
        <dbReference type="ARBA" id="ARBA00023125"/>
    </source>
</evidence>
<dbReference type="PANTHER" id="PTHR48111">
    <property type="entry name" value="REGULATOR OF RPOS"/>
    <property type="match status" value="1"/>
</dbReference>
<feature type="domain" description="Response regulatory" evidence="10">
    <location>
        <begin position="4"/>
        <end position="117"/>
    </location>
</feature>
<dbReference type="FunFam" id="1.10.10.10:FF:000018">
    <property type="entry name" value="DNA-binding response regulator ResD"/>
    <property type="match status" value="1"/>
</dbReference>
<dbReference type="Pfam" id="PF00486">
    <property type="entry name" value="Trans_reg_C"/>
    <property type="match status" value="1"/>
</dbReference>
<dbReference type="SMART" id="SM00448">
    <property type="entry name" value="REC"/>
    <property type="match status" value="1"/>
</dbReference>
<evidence type="ECO:0000256" key="6">
    <source>
        <dbReference type="ARBA" id="ARBA00023163"/>
    </source>
</evidence>
<feature type="domain" description="OmpR/PhoB-type" evidence="11">
    <location>
        <begin position="133"/>
        <end position="232"/>
    </location>
</feature>
<evidence type="ECO:0000256" key="2">
    <source>
        <dbReference type="ARBA" id="ARBA00022553"/>
    </source>
</evidence>
<dbReference type="GO" id="GO:0032993">
    <property type="term" value="C:protein-DNA complex"/>
    <property type="evidence" value="ECO:0007669"/>
    <property type="project" value="TreeGrafter"/>
</dbReference>
<name>A0A9D2L6H7_9FIRM</name>
<reference evidence="12" key="2">
    <citation type="submission" date="2021-04" db="EMBL/GenBank/DDBJ databases">
        <authorList>
            <person name="Gilroy R."/>
        </authorList>
    </citation>
    <scope>NUCLEOTIDE SEQUENCE</scope>
    <source>
        <strain evidence="12">CHK188-4685</strain>
    </source>
</reference>
<evidence type="ECO:0000313" key="13">
    <source>
        <dbReference type="Proteomes" id="UP000886804"/>
    </source>
</evidence>
<evidence type="ECO:0000256" key="3">
    <source>
        <dbReference type="ARBA" id="ARBA00023012"/>
    </source>
</evidence>
<comment type="caution">
    <text evidence="12">The sequence shown here is derived from an EMBL/GenBank/DDBJ whole genome shotgun (WGS) entry which is preliminary data.</text>
</comment>
<dbReference type="Gene3D" id="6.10.250.690">
    <property type="match status" value="1"/>
</dbReference>
<dbReference type="GO" id="GO:0006355">
    <property type="term" value="P:regulation of DNA-templated transcription"/>
    <property type="evidence" value="ECO:0007669"/>
    <property type="project" value="InterPro"/>
</dbReference>
<dbReference type="FunFam" id="3.40.50.2300:FF:000001">
    <property type="entry name" value="DNA-binding response regulator PhoB"/>
    <property type="match status" value="1"/>
</dbReference>
<evidence type="ECO:0000313" key="12">
    <source>
        <dbReference type="EMBL" id="HJB06858.1"/>
    </source>
</evidence>
<dbReference type="AlphaFoldDB" id="A0A9D2L6H7"/>
<organism evidence="12 13">
    <name type="scientific">Candidatus Enterocloster faecavium</name>
    <dbReference type="NCBI Taxonomy" id="2838560"/>
    <lineage>
        <taxon>Bacteria</taxon>
        <taxon>Bacillati</taxon>
        <taxon>Bacillota</taxon>
        <taxon>Clostridia</taxon>
        <taxon>Lachnospirales</taxon>
        <taxon>Lachnospiraceae</taxon>
        <taxon>Enterocloster</taxon>
    </lineage>
</organism>
<reference evidence="12" key="1">
    <citation type="journal article" date="2021" name="PeerJ">
        <title>Extensive microbial diversity within the chicken gut microbiome revealed by metagenomics and culture.</title>
        <authorList>
            <person name="Gilroy R."/>
            <person name="Ravi A."/>
            <person name="Getino M."/>
            <person name="Pursley I."/>
            <person name="Horton D.L."/>
            <person name="Alikhan N.F."/>
            <person name="Baker D."/>
            <person name="Gharbi K."/>
            <person name="Hall N."/>
            <person name="Watson M."/>
            <person name="Adriaenssens E.M."/>
            <person name="Foster-Nyarko E."/>
            <person name="Jarju S."/>
            <person name="Secka A."/>
            <person name="Antonio M."/>
            <person name="Oren A."/>
            <person name="Chaudhuri R.R."/>
            <person name="La Ragione R."/>
            <person name="Hildebrand F."/>
            <person name="Pallen M.J."/>
        </authorList>
    </citation>
    <scope>NUCLEOTIDE SEQUENCE</scope>
    <source>
        <strain evidence="12">CHK188-4685</strain>
    </source>
</reference>
<feature type="modified residue" description="4-aspartylphosphate" evidence="8">
    <location>
        <position position="53"/>
    </location>
</feature>
<dbReference type="PANTHER" id="PTHR48111:SF2">
    <property type="entry name" value="RESPONSE REGULATOR SAER"/>
    <property type="match status" value="1"/>
</dbReference>
<dbReference type="Gene3D" id="1.10.10.10">
    <property type="entry name" value="Winged helix-like DNA-binding domain superfamily/Winged helix DNA-binding domain"/>
    <property type="match status" value="1"/>
</dbReference>
<keyword evidence="5 9" id="KW-0238">DNA-binding</keyword>
<comment type="function">
    <text evidence="7">May play the central regulatory role in sporulation. It may be an element of the effector pathway responsible for the activation of sporulation genes in response to nutritional stress. Spo0A may act in concert with spo0H (a sigma factor) to control the expression of some genes that are critical to the sporulation process.</text>
</comment>
<sequence length="234" mass="26279">MPHTILVAEDDPDIRTLLELYLKSSGYQVQTAANGIQALEILHRQKIDLALLDIMMPEMDGYALTREIRSFSSMPVLFLTAKDQDCEKILGLDLGADGYLTKPFNPLEVVAHVRSALRRFYQLGGAVSQENPQNVLCLGPLRLDLSRMTLEKDGLPIDLTATEFKILARMMEQPGRVFTKAQLYAGIGGGYCESDDKTMMVHISNLREKIEGDSRNPRYIQTVRGLGYKIEYIP</sequence>
<dbReference type="CDD" id="cd17574">
    <property type="entry name" value="REC_OmpR"/>
    <property type="match status" value="1"/>
</dbReference>
<dbReference type="Proteomes" id="UP000886804">
    <property type="component" value="Unassembled WGS sequence"/>
</dbReference>
<dbReference type="EMBL" id="DWYS01000040">
    <property type="protein sequence ID" value="HJB06858.1"/>
    <property type="molecule type" value="Genomic_DNA"/>
</dbReference>
<dbReference type="GO" id="GO:0005829">
    <property type="term" value="C:cytosol"/>
    <property type="evidence" value="ECO:0007669"/>
    <property type="project" value="TreeGrafter"/>
</dbReference>
<dbReference type="InterPro" id="IPR001867">
    <property type="entry name" value="OmpR/PhoB-type_DNA-bd"/>
</dbReference>
<dbReference type="InterPro" id="IPR011006">
    <property type="entry name" value="CheY-like_superfamily"/>
</dbReference>
<dbReference type="PROSITE" id="PS51755">
    <property type="entry name" value="OMPR_PHOB"/>
    <property type="match status" value="1"/>
</dbReference>
<dbReference type="SMART" id="SM00862">
    <property type="entry name" value="Trans_reg_C"/>
    <property type="match status" value="1"/>
</dbReference>
<dbReference type="InterPro" id="IPR001789">
    <property type="entry name" value="Sig_transdc_resp-reg_receiver"/>
</dbReference>
<protein>
    <recommendedName>
        <fullName evidence="1">Stage 0 sporulation protein A homolog</fullName>
    </recommendedName>
</protein>
<dbReference type="Gene3D" id="3.40.50.2300">
    <property type="match status" value="1"/>
</dbReference>
<evidence type="ECO:0000259" key="10">
    <source>
        <dbReference type="PROSITE" id="PS50110"/>
    </source>
</evidence>
<evidence type="ECO:0000256" key="8">
    <source>
        <dbReference type="PROSITE-ProRule" id="PRU00169"/>
    </source>
</evidence>
<keyword evidence="4" id="KW-0805">Transcription regulation</keyword>
<evidence type="ECO:0000256" key="1">
    <source>
        <dbReference type="ARBA" id="ARBA00018672"/>
    </source>
</evidence>
<evidence type="ECO:0000256" key="7">
    <source>
        <dbReference type="ARBA" id="ARBA00024867"/>
    </source>
</evidence>
<dbReference type="InterPro" id="IPR039420">
    <property type="entry name" value="WalR-like"/>
</dbReference>
<dbReference type="CDD" id="cd00383">
    <property type="entry name" value="trans_reg_C"/>
    <property type="match status" value="1"/>
</dbReference>
<gene>
    <name evidence="12" type="ORF">H9716_03220</name>
</gene>
<dbReference type="PROSITE" id="PS50110">
    <property type="entry name" value="RESPONSE_REGULATORY"/>
    <property type="match status" value="1"/>
</dbReference>
<dbReference type="SUPFAM" id="SSF52172">
    <property type="entry name" value="CheY-like"/>
    <property type="match status" value="1"/>
</dbReference>
<evidence type="ECO:0000259" key="11">
    <source>
        <dbReference type="PROSITE" id="PS51755"/>
    </source>
</evidence>
<dbReference type="GO" id="GO:0000156">
    <property type="term" value="F:phosphorelay response regulator activity"/>
    <property type="evidence" value="ECO:0007669"/>
    <property type="project" value="TreeGrafter"/>
</dbReference>
<keyword evidence="3" id="KW-0902">Two-component regulatory system</keyword>
<dbReference type="GO" id="GO:0000976">
    <property type="term" value="F:transcription cis-regulatory region binding"/>
    <property type="evidence" value="ECO:0007669"/>
    <property type="project" value="TreeGrafter"/>
</dbReference>
<keyword evidence="6" id="KW-0804">Transcription</keyword>